<name>A0AB39CFC7_9CAUD</name>
<evidence type="ECO:0000313" key="1">
    <source>
        <dbReference type="EMBL" id="XDJ26125.1"/>
    </source>
</evidence>
<organism evidence="1">
    <name type="scientific">Cutibacterium phage vB_CacS-HV1</name>
    <dbReference type="NCBI Taxonomy" id="3236917"/>
    <lineage>
        <taxon>Viruses</taxon>
        <taxon>Duplodnaviria</taxon>
        <taxon>Heunggongvirae</taxon>
        <taxon>Uroviricota</taxon>
        <taxon>Caudoviricetes</taxon>
        <taxon>Pahexavirus</taxon>
    </lineage>
</organism>
<dbReference type="EMBL" id="PQ037195">
    <property type="protein sequence ID" value="XDJ26125.1"/>
    <property type="molecule type" value="Genomic_DNA"/>
</dbReference>
<accession>A0AB39CFC7</accession>
<proteinExistence type="predicted"/>
<protein>
    <submittedName>
        <fullName evidence="1">Uncharacterized protein</fullName>
    </submittedName>
</protein>
<sequence>MEFNLYALPVGFGEALKIHVVAGEVFEACQVEGCGAAVAGGGVELGEVVGDLLHHDSFSGDGVLMVLSCGFGDDSVEVDHVDHVVEFLSLIWGEWLPVAWPIHCTVKSDGPQGPDESYGFFDFGTV</sequence>
<reference evidence="1" key="1">
    <citation type="submission" date="2024-07" db="EMBL/GenBank/DDBJ databases">
        <title>vB_CacS-HV1, a novel Pahexavirus bacteriophage with lytic and anti-biofilm potential against Cutibacterium acnes.</title>
        <authorList>
            <person name="Xu J."/>
            <person name="Li X."/>
        </authorList>
    </citation>
    <scope>NUCLEOTIDE SEQUENCE</scope>
</reference>